<keyword evidence="3" id="KW-1185">Reference proteome</keyword>
<proteinExistence type="predicted"/>
<comment type="caution">
    <text evidence="2">The sequence shown here is derived from an EMBL/GenBank/DDBJ whole genome shotgun (WGS) entry which is preliminary data.</text>
</comment>
<name>A0A9N9JSB8_9GLOM</name>
<evidence type="ECO:0000313" key="3">
    <source>
        <dbReference type="Proteomes" id="UP000789405"/>
    </source>
</evidence>
<accession>A0A9N9JSB8</accession>
<protein>
    <submittedName>
        <fullName evidence="2">18659_t:CDS:1</fullName>
    </submittedName>
</protein>
<dbReference type="AlphaFoldDB" id="A0A9N9JSB8"/>
<dbReference type="EMBL" id="CAJVPY010030005">
    <property type="protein sequence ID" value="CAG8794900.1"/>
    <property type="molecule type" value="Genomic_DNA"/>
</dbReference>
<feature type="non-terminal residue" evidence="2">
    <location>
        <position position="1"/>
    </location>
</feature>
<keyword evidence="1" id="KW-1133">Transmembrane helix</keyword>
<evidence type="ECO:0000313" key="2">
    <source>
        <dbReference type="EMBL" id="CAG8794900.1"/>
    </source>
</evidence>
<feature type="non-terminal residue" evidence="2">
    <location>
        <position position="53"/>
    </location>
</feature>
<keyword evidence="1" id="KW-0472">Membrane</keyword>
<sequence length="53" mass="5437">TEIPTSTSLSSPLIIGIIAGLAGIILIGIIAGIVGIFVHKKRKAHRYSIATPG</sequence>
<reference evidence="2" key="1">
    <citation type="submission" date="2021-06" db="EMBL/GenBank/DDBJ databases">
        <authorList>
            <person name="Kallberg Y."/>
            <person name="Tangrot J."/>
            <person name="Rosling A."/>
        </authorList>
    </citation>
    <scope>NUCLEOTIDE SEQUENCE</scope>
    <source>
        <strain evidence="2">MA453B</strain>
    </source>
</reference>
<dbReference type="Proteomes" id="UP000789405">
    <property type="component" value="Unassembled WGS sequence"/>
</dbReference>
<feature type="transmembrane region" description="Helical" evidence="1">
    <location>
        <begin position="13"/>
        <end position="38"/>
    </location>
</feature>
<organism evidence="2 3">
    <name type="scientific">Dentiscutata erythropus</name>
    <dbReference type="NCBI Taxonomy" id="1348616"/>
    <lineage>
        <taxon>Eukaryota</taxon>
        <taxon>Fungi</taxon>
        <taxon>Fungi incertae sedis</taxon>
        <taxon>Mucoromycota</taxon>
        <taxon>Glomeromycotina</taxon>
        <taxon>Glomeromycetes</taxon>
        <taxon>Diversisporales</taxon>
        <taxon>Gigasporaceae</taxon>
        <taxon>Dentiscutata</taxon>
    </lineage>
</organism>
<evidence type="ECO:0000256" key="1">
    <source>
        <dbReference type="SAM" id="Phobius"/>
    </source>
</evidence>
<keyword evidence="1" id="KW-0812">Transmembrane</keyword>
<gene>
    <name evidence="2" type="ORF">DERYTH_LOCUS22161</name>
</gene>